<dbReference type="InterPro" id="IPR045659">
    <property type="entry name" value="LptD_2"/>
</dbReference>
<protein>
    <submittedName>
        <fullName evidence="2">LPS-assembly protein LptD</fullName>
    </submittedName>
</protein>
<gene>
    <name evidence="2" type="ORF">DBX24_03800</name>
</gene>
<proteinExistence type="predicted"/>
<dbReference type="OrthoDB" id="9802320at2"/>
<dbReference type="KEGG" id="bcad:DBX24_03800"/>
<dbReference type="PANTHER" id="PTHR30189">
    <property type="entry name" value="LPS-ASSEMBLY PROTEIN"/>
    <property type="match status" value="1"/>
</dbReference>
<reference evidence="2 3" key="1">
    <citation type="submission" date="2018-04" db="EMBL/GenBank/DDBJ databases">
        <title>Characteristic and Complete Genome Sequencing of A Novel Member of Infective Endocarditis Causative Bacteria: Bergeyella cardium QL-PH.</title>
        <authorList>
            <person name="Pan H."/>
            <person name="Sun E."/>
            <person name="Zhang Y."/>
        </authorList>
    </citation>
    <scope>NUCLEOTIDE SEQUENCE [LARGE SCALE GENOMIC DNA]</scope>
    <source>
        <strain evidence="2 3">HPQL</strain>
    </source>
</reference>
<dbReference type="Pfam" id="PF19838">
    <property type="entry name" value="LptD_2"/>
    <property type="match status" value="1"/>
</dbReference>
<sequence>MTPLIFNSFKPKIVSKNRLHILIFLIFNSFLAICFAQETTKNEVINDTIPKTDSLPNKKEALEAIVRYSADNIRSDIPKRMSYLNHNAKINYQDMTIEADYISVDWDTGNIFARGKLDENGKLTETVKTTQGGKTYETDSFNFNFKDKKAIAYNTRTEESGGVIVADKTKKVSDTVFYFRRGRYTTDEYFIQKKDTIADYYLLAPHIKLLKGKKNSSIITGPIQMYIEKVPTPFVLPFAILPFSDKRSAGILIPSFGEREAVGFYLNGLGYYQPLGEHFDLKILTDIYTKGSWNFRPEVNYKKNYRYSGTFSADIGTVVQGIKGLSDYSKTNNYRISWRHTQDSKANPYFNFSASVDMVSSSTFYNQSLNNNYIFNKNVLNTQQNSSISFTKRFLKLPFTITGSASYSQNLNTGLVNLRLPQLNVAINQFYLLKPKNGAIREGLLENINVNTGLNFSNYVNTKQGELFQKEMWNNMQTGMQIPLSLSTNTNVMKYFTFTLSATANNVLTNKTVSKSYNTATNKVETTRHNNIAGFSTFSTSASLQTTLYGDKNFGDKFLIKAIRHIMMPSLSFTYSPDFGDPKWGYYKTYTDATGAMTPYSIFEGSTYGTPSTGLTQALGISINNNIQMKVRSKTDSTGVKKVKIFESLNLSGNYNFAAEKFKLSIINISGQTSFFNDKVSLNTSLTLDPYKVTFDHQGIGTRHEKIGGFGIQGFNVQMSIPLSNELFTKKDEKKDEKKYHIKGDIMNENYYFDDDHYSHFEQPWTLNLNANYAYTRNTLSRFGTKVASLGISGNIKLTPFWNIQGSTNYDIVNKQLAYTTLGFSRDQRSFIINFNWVPFGAYKTYDFYIGIKANILQDAIKYKDRSFNTGRTQKF</sequence>
<dbReference type="InterPro" id="IPR050218">
    <property type="entry name" value="LptD"/>
</dbReference>
<dbReference type="AlphaFoldDB" id="A0A6P1QW46"/>
<dbReference type="GO" id="GO:1990351">
    <property type="term" value="C:transporter complex"/>
    <property type="evidence" value="ECO:0007669"/>
    <property type="project" value="TreeGrafter"/>
</dbReference>
<evidence type="ECO:0000313" key="3">
    <source>
        <dbReference type="Proteomes" id="UP000464318"/>
    </source>
</evidence>
<keyword evidence="3" id="KW-1185">Reference proteome</keyword>
<evidence type="ECO:0000313" key="2">
    <source>
        <dbReference type="EMBL" id="QHN65081.1"/>
    </source>
</evidence>
<dbReference type="Proteomes" id="UP000464318">
    <property type="component" value="Chromosome"/>
</dbReference>
<dbReference type="EMBL" id="CP029149">
    <property type="protein sequence ID" value="QHN65081.1"/>
    <property type="molecule type" value="Genomic_DNA"/>
</dbReference>
<evidence type="ECO:0000259" key="1">
    <source>
        <dbReference type="Pfam" id="PF19838"/>
    </source>
</evidence>
<dbReference type="PANTHER" id="PTHR30189:SF1">
    <property type="entry name" value="LPS-ASSEMBLY PROTEIN LPTD"/>
    <property type="match status" value="1"/>
</dbReference>
<name>A0A6P1QW46_9FLAO</name>
<accession>A0A6P1QW46</accession>
<feature type="domain" description="LPS-assembly protein LptD central" evidence="1">
    <location>
        <begin position="218"/>
        <end position="691"/>
    </location>
</feature>
<organism evidence="2 3">
    <name type="scientific">Bergeyella cardium</name>
    <dbReference type="NCBI Taxonomy" id="1585976"/>
    <lineage>
        <taxon>Bacteria</taxon>
        <taxon>Pseudomonadati</taxon>
        <taxon>Bacteroidota</taxon>
        <taxon>Flavobacteriia</taxon>
        <taxon>Flavobacteriales</taxon>
        <taxon>Weeksellaceae</taxon>
        <taxon>Bergeyella</taxon>
    </lineage>
</organism>
<dbReference type="GO" id="GO:0009279">
    <property type="term" value="C:cell outer membrane"/>
    <property type="evidence" value="ECO:0007669"/>
    <property type="project" value="TreeGrafter"/>
</dbReference>